<evidence type="ECO:0000256" key="2">
    <source>
        <dbReference type="ARBA" id="ARBA00010742"/>
    </source>
</evidence>
<keyword evidence="6" id="KW-0808">Transferase</keyword>
<evidence type="ECO:0000313" key="7">
    <source>
        <dbReference type="Proteomes" id="UP000063229"/>
    </source>
</evidence>
<proteinExistence type="inferred from homology"/>
<evidence type="ECO:0000256" key="1">
    <source>
        <dbReference type="ARBA" id="ARBA00004418"/>
    </source>
</evidence>
<dbReference type="InterPro" id="IPR015168">
    <property type="entry name" value="SsuA/THI5"/>
</dbReference>
<dbReference type="STRING" id="46677.AWM79_07540"/>
<dbReference type="SUPFAM" id="SSF53850">
    <property type="entry name" value="Periplasmic binding protein-like II"/>
    <property type="match status" value="1"/>
</dbReference>
<feature type="domain" description="SsuA/THI5-like" evidence="5">
    <location>
        <begin position="57"/>
        <end position="204"/>
    </location>
</feature>
<dbReference type="Gene3D" id="3.40.190.10">
    <property type="entry name" value="Periplasmic binding protein-like II"/>
    <property type="match status" value="2"/>
</dbReference>
<gene>
    <name evidence="6" type="ORF">AWM79_07540</name>
</gene>
<evidence type="ECO:0000313" key="6">
    <source>
        <dbReference type="EMBL" id="AMB85169.1"/>
    </source>
</evidence>
<dbReference type="NCBIfam" id="TIGR03427">
    <property type="entry name" value="ABC_peri_uca"/>
    <property type="match status" value="1"/>
</dbReference>
<sequence length="355" mass="37900">MRNPLLFACLAAGLALLTSPSSHAGAKTGFNVCWTIYAGWMPWEYAQAQGVVDKWAKKYGIHVKVTQLNDYVESINQYTAGQFDGCTMTNMDALTIPAAGGVDSTALIVSDFSNGNDGIVVKGTGKTIADLSGMDVNLVELSVSHYLLARALDTVGLREKDLKVVNTSDADISAAFNTDEVQAVTTWNPMLADIKATPDVTEVFDSSKIPGEILDMMVLNTQTLEDNPALGKVLAGAWFEVMELMSSTSPAGEAALEHMAQACGTDLAGFKSQLATTRLFHTAQETLDFASSPELPKTMAKVAHFSFEHGLLGEGAKDSSAVGMSFAQDVIHGDKGNIKLRFDPSYVQMAVDGKL</sequence>
<dbReference type="PANTHER" id="PTHR30024">
    <property type="entry name" value="ALIPHATIC SULFONATES-BINDING PROTEIN-RELATED"/>
    <property type="match status" value="1"/>
</dbReference>
<dbReference type="KEGG" id="pagb:AWM79_07540"/>
<reference evidence="6 7" key="1">
    <citation type="submission" date="2016-01" db="EMBL/GenBank/DDBJ databases">
        <authorList>
            <person name="McClelland M."/>
            <person name="Jain A."/>
            <person name="Saraogi P."/>
            <person name="Mendelson R."/>
            <person name="Westerman R."/>
            <person name="SanMiguel P."/>
            <person name="Csonka L."/>
        </authorList>
    </citation>
    <scope>NUCLEOTIDE SEQUENCE [LARGE SCALE GENOMIC DNA]</scope>
    <source>
        <strain evidence="6 7">NCPPB 2472</strain>
    </source>
</reference>
<dbReference type="GO" id="GO:0016301">
    <property type="term" value="F:kinase activity"/>
    <property type="evidence" value="ECO:0007669"/>
    <property type="project" value="UniProtKB-KW"/>
</dbReference>
<evidence type="ECO:0000256" key="3">
    <source>
        <dbReference type="ARBA" id="ARBA00022729"/>
    </source>
</evidence>
<keyword evidence="6" id="KW-0418">Kinase</keyword>
<feature type="chain" id="PRO_5007035859" evidence="4">
    <location>
        <begin position="25"/>
        <end position="355"/>
    </location>
</feature>
<keyword evidence="7" id="KW-1185">Reference proteome</keyword>
<accession>A0A0X1T034</accession>
<dbReference type="RefSeq" id="WP_060782535.1">
    <property type="nucleotide sequence ID" value="NZ_CP014135.1"/>
</dbReference>
<dbReference type="EMBL" id="CP014135">
    <property type="protein sequence ID" value="AMB85169.1"/>
    <property type="molecule type" value="Genomic_DNA"/>
</dbReference>
<keyword evidence="3 4" id="KW-0732">Signal</keyword>
<dbReference type="Proteomes" id="UP000063229">
    <property type="component" value="Chromosome"/>
</dbReference>
<dbReference type="Pfam" id="PF09084">
    <property type="entry name" value="NMT1"/>
    <property type="match status" value="1"/>
</dbReference>
<comment type="similarity">
    <text evidence="2">Belongs to the bacterial solute-binding protein SsuA/TauA family.</text>
</comment>
<dbReference type="InterPro" id="IPR017793">
    <property type="entry name" value="ABC_transptr_urea-assoc_sub-bd"/>
</dbReference>
<evidence type="ECO:0000259" key="5">
    <source>
        <dbReference type="Pfam" id="PF09084"/>
    </source>
</evidence>
<comment type="subcellular location">
    <subcellularLocation>
        <location evidence="1">Periplasm</location>
    </subcellularLocation>
</comment>
<name>A0A0X1T034_PSEAA</name>
<protein>
    <submittedName>
        <fullName evidence="6">Lipid kinase</fullName>
    </submittedName>
</protein>
<dbReference type="GO" id="GO:0042597">
    <property type="term" value="C:periplasmic space"/>
    <property type="evidence" value="ECO:0007669"/>
    <property type="project" value="UniProtKB-SubCell"/>
</dbReference>
<organism evidence="6 7">
    <name type="scientific">Pseudomonas agarici</name>
    <dbReference type="NCBI Taxonomy" id="46677"/>
    <lineage>
        <taxon>Bacteria</taxon>
        <taxon>Pseudomonadati</taxon>
        <taxon>Pseudomonadota</taxon>
        <taxon>Gammaproteobacteria</taxon>
        <taxon>Pseudomonadales</taxon>
        <taxon>Pseudomonadaceae</taxon>
        <taxon>Pseudomonas</taxon>
    </lineage>
</organism>
<feature type="signal peptide" evidence="4">
    <location>
        <begin position="1"/>
        <end position="24"/>
    </location>
</feature>
<dbReference type="PANTHER" id="PTHR30024:SF47">
    <property type="entry name" value="TAURINE-BINDING PERIPLASMIC PROTEIN"/>
    <property type="match status" value="1"/>
</dbReference>
<evidence type="ECO:0000256" key="4">
    <source>
        <dbReference type="SAM" id="SignalP"/>
    </source>
</evidence>
<dbReference type="AlphaFoldDB" id="A0A0X1T034"/>